<sequence>MTAVRYDDVVPAPSAPPPGRTAGPRRQPSTGSGNALMDMTTHVLTATLRQLYAALWRAGVIEVTA</sequence>
<reference evidence="2 3" key="1">
    <citation type="journal article" date="2019" name="Emerg. Microbes Infect.">
        <title>Comprehensive subspecies identification of 175 nontuberculous mycobacteria species based on 7547 genomic profiles.</title>
        <authorList>
            <person name="Matsumoto Y."/>
            <person name="Kinjo T."/>
            <person name="Motooka D."/>
            <person name="Nabeya D."/>
            <person name="Jung N."/>
            <person name="Uechi K."/>
            <person name="Horii T."/>
            <person name="Iida T."/>
            <person name="Fujita J."/>
            <person name="Nakamura S."/>
        </authorList>
    </citation>
    <scope>NUCLEOTIDE SEQUENCE [LARGE SCALE GENOMIC DNA]</scope>
    <source>
        <strain evidence="2 3">JCM 30726</strain>
    </source>
</reference>
<dbReference type="RefSeq" id="WP_163712186.1">
    <property type="nucleotide sequence ID" value="NZ_BLLA01000001.1"/>
</dbReference>
<evidence type="ECO:0000256" key="1">
    <source>
        <dbReference type="SAM" id="MobiDB-lite"/>
    </source>
</evidence>
<keyword evidence="3" id="KW-1185">Reference proteome</keyword>
<dbReference type="AlphaFoldDB" id="A0A7I9Z9H5"/>
<dbReference type="EMBL" id="BLLA01000001">
    <property type="protein sequence ID" value="GFG97630.1"/>
    <property type="molecule type" value="Genomic_DNA"/>
</dbReference>
<evidence type="ECO:0000313" key="2">
    <source>
        <dbReference type="EMBL" id="GFG97630.1"/>
    </source>
</evidence>
<comment type="caution">
    <text evidence="2">The sequence shown here is derived from an EMBL/GenBank/DDBJ whole genome shotgun (WGS) entry which is preliminary data.</text>
</comment>
<protein>
    <submittedName>
        <fullName evidence="2">Uncharacterized protein</fullName>
    </submittedName>
</protein>
<dbReference type="Proteomes" id="UP000465301">
    <property type="component" value="Unassembled WGS sequence"/>
</dbReference>
<dbReference type="NCBIfam" id="NF040653">
    <property type="entry name" value="Rv1535_dom"/>
    <property type="match status" value="1"/>
</dbReference>
<name>A0A7I9Z9H5_9MYCO</name>
<organism evidence="2 3">
    <name type="scientific">Mycobacterium timonense</name>
    <dbReference type="NCBI Taxonomy" id="701043"/>
    <lineage>
        <taxon>Bacteria</taxon>
        <taxon>Bacillati</taxon>
        <taxon>Actinomycetota</taxon>
        <taxon>Actinomycetes</taxon>
        <taxon>Mycobacteriales</taxon>
        <taxon>Mycobacteriaceae</taxon>
        <taxon>Mycobacterium</taxon>
        <taxon>Mycobacterium avium complex (MAC)</taxon>
    </lineage>
</organism>
<feature type="region of interest" description="Disordered" evidence="1">
    <location>
        <begin position="1"/>
        <end position="35"/>
    </location>
</feature>
<accession>A0A7I9Z9H5</accession>
<gene>
    <name evidence="2" type="ORF">MTIM_35090</name>
</gene>
<proteinExistence type="predicted"/>
<dbReference type="NCBIfam" id="NF040652">
    <property type="entry name" value="Mbox_reg_Rv1535"/>
    <property type="match status" value="1"/>
</dbReference>
<evidence type="ECO:0000313" key="3">
    <source>
        <dbReference type="Proteomes" id="UP000465301"/>
    </source>
</evidence>